<reference evidence="2" key="1">
    <citation type="submission" date="2016-10" db="EMBL/GenBank/DDBJ databases">
        <authorList>
            <person name="Varghese N."/>
            <person name="Submissions S."/>
        </authorList>
    </citation>
    <scope>NUCLEOTIDE SEQUENCE [LARGE SCALE GENOMIC DNA]</scope>
    <source>
        <strain evidence="2">AAP</strain>
    </source>
</reference>
<keyword evidence="2" id="KW-1185">Reference proteome</keyword>
<protein>
    <submittedName>
        <fullName evidence="1">Uncharacterized protein</fullName>
    </submittedName>
</protein>
<dbReference type="EMBL" id="FNGH01000005">
    <property type="protein sequence ID" value="SDL54910.1"/>
    <property type="molecule type" value="Genomic_DNA"/>
</dbReference>
<evidence type="ECO:0000313" key="2">
    <source>
        <dbReference type="Proteomes" id="UP000199107"/>
    </source>
</evidence>
<dbReference type="OrthoDB" id="6165944at2"/>
<dbReference type="Proteomes" id="UP000199107">
    <property type="component" value="Unassembled WGS sequence"/>
</dbReference>
<dbReference type="AlphaFoldDB" id="A0A1G9KYH1"/>
<dbReference type="STRING" id="48727.SAMN05192555_10597"/>
<evidence type="ECO:0000313" key="1">
    <source>
        <dbReference type="EMBL" id="SDL54910.1"/>
    </source>
</evidence>
<sequence>MRHCVFTLCGAEVELSMVRDSTNHEWLAITRWHPEEFSQPITYIMPPQAAGTDEEMAWEAAKDWASRNLSRDWIAVVSTEQDLQRLAAARSQMLH</sequence>
<organism evidence="1 2">
    <name type="scientific">Franzmannia pantelleriensis</name>
    <dbReference type="NCBI Taxonomy" id="48727"/>
    <lineage>
        <taxon>Bacteria</taxon>
        <taxon>Pseudomonadati</taxon>
        <taxon>Pseudomonadota</taxon>
        <taxon>Gammaproteobacteria</taxon>
        <taxon>Oceanospirillales</taxon>
        <taxon>Halomonadaceae</taxon>
        <taxon>Franzmannia</taxon>
    </lineage>
</organism>
<accession>A0A1G9KYH1</accession>
<name>A0A1G9KYH1_9GAMM</name>
<gene>
    <name evidence="1" type="ORF">SAMN05192555_10597</name>
</gene>
<dbReference type="RefSeq" id="WP_089657941.1">
    <property type="nucleotide sequence ID" value="NZ_FNGH01000005.1"/>
</dbReference>
<proteinExistence type="predicted"/>